<dbReference type="InterPro" id="IPR028889">
    <property type="entry name" value="USP"/>
</dbReference>
<protein>
    <submittedName>
        <fullName evidence="3">Inactive ubiquitin carboxyl-terminal hydrolase 53</fullName>
    </submittedName>
</protein>
<evidence type="ECO:0000313" key="3">
    <source>
        <dbReference type="EMBL" id="CDW83678.1"/>
    </source>
</evidence>
<organism evidence="3 4">
    <name type="scientific">Stylonychia lemnae</name>
    <name type="common">Ciliate</name>
    <dbReference type="NCBI Taxonomy" id="5949"/>
    <lineage>
        <taxon>Eukaryota</taxon>
        <taxon>Sar</taxon>
        <taxon>Alveolata</taxon>
        <taxon>Ciliophora</taxon>
        <taxon>Intramacronucleata</taxon>
        <taxon>Spirotrichea</taxon>
        <taxon>Stichotrichia</taxon>
        <taxon>Sporadotrichida</taxon>
        <taxon>Oxytrichidae</taxon>
        <taxon>Stylonychinae</taxon>
        <taxon>Stylonychia</taxon>
    </lineage>
</organism>
<dbReference type="InParanoid" id="A0A078AS17"/>
<dbReference type="InterPro" id="IPR001394">
    <property type="entry name" value="Peptidase_C19_UCH"/>
</dbReference>
<dbReference type="Pfam" id="PF00443">
    <property type="entry name" value="UCH"/>
    <property type="match status" value="1"/>
</dbReference>
<dbReference type="GO" id="GO:0004843">
    <property type="term" value="F:cysteine-type deubiquitinase activity"/>
    <property type="evidence" value="ECO:0007669"/>
    <property type="project" value="InterPro"/>
</dbReference>
<name>A0A078AS17_STYLE</name>
<accession>A0A078AS17</accession>
<evidence type="ECO:0000256" key="1">
    <source>
        <dbReference type="SAM" id="MobiDB-lite"/>
    </source>
</evidence>
<dbReference type="OrthoDB" id="10264738at2759"/>
<feature type="region of interest" description="Disordered" evidence="1">
    <location>
        <begin position="514"/>
        <end position="559"/>
    </location>
</feature>
<dbReference type="GO" id="GO:0016579">
    <property type="term" value="P:protein deubiquitination"/>
    <property type="evidence" value="ECO:0007669"/>
    <property type="project" value="InterPro"/>
</dbReference>
<feature type="compositionally biased region" description="Polar residues" evidence="1">
    <location>
        <begin position="547"/>
        <end position="558"/>
    </location>
</feature>
<proteinExistence type="predicted"/>
<dbReference type="SUPFAM" id="SSF54001">
    <property type="entry name" value="Cysteine proteinases"/>
    <property type="match status" value="1"/>
</dbReference>
<dbReference type="Proteomes" id="UP000039865">
    <property type="component" value="Unassembled WGS sequence"/>
</dbReference>
<reference evidence="3 4" key="1">
    <citation type="submission" date="2014-06" db="EMBL/GenBank/DDBJ databases">
        <authorList>
            <person name="Swart Estienne"/>
        </authorList>
    </citation>
    <scope>NUCLEOTIDE SEQUENCE [LARGE SCALE GENOMIC DNA]</scope>
    <source>
        <strain evidence="3 4">130c</strain>
    </source>
</reference>
<dbReference type="CDD" id="cd02257">
    <property type="entry name" value="Peptidase_C19"/>
    <property type="match status" value="1"/>
</dbReference>
<dbReference type="InterPro" id="IPR038765">
    <property type="entry name" value="Papain-like_cys_pep_sf"/>
</dbReference>
<evidence type="ECO:0000259" key="2">
    <source>
        <dbReference type="PROSITE" id="PS50235"/>
    </source>
</evidence>
<keyword evidence="4" id="KW-1185">Reference proteome</keyword>
<gene>
    <name evidence="3" type="primary">Contig19164.g20324</name>
    <name evidence="3" type="ORF">STYLEM_12726</name>
</gene>
<dbReference type="Gene3D" id="3.90.70.10">
    <property type="entry name" value="Cysteine proteinases"/>
    <property type="match status" value="1"/>
</dbReference>
<dbReference type="EMBL" id="CCKQ01012072">
    <property type="protein sequence ID" value="CDW83678.1"/>
    <property type="molecule type" value="Genomic_DNA"/>
</dbReference>
<keyword evidence="3" id="KW-0378">Hydrolase</keyword>
<evidence type="ECO:0000313" key="4">
    <source>
        <dbReference type="Proteomes" id="UP000039865"/>
    </source>
</evidence>
<sequence>MEIDSKEANDFYLNSQMLNQNSIQSNSNHNQQPFQDHRSYQTNTFDQQMKNSTQQIDNQQKQNSLLLNREYGYKIPTQISTQNGAVDRDSFDFGLQNPRGSQNCFLNVVIQSLYRLDFFRESFYQQSIESPFFDFEVVYELKVRIFGFLLIFKKMFNEIETARMNTISGNSEIFNPNKLRQELYQKFKAQNLFPLNEKADAIEAFNQIIELVHLFCLESQLEFLNCYDHKDLRGSKSRKKACFVHQGFQINLFQIKECNCPEMQSLVKRYDQINFNQIVYVNDLINLIENTKGNNPNIYNDMSGYLFHAIKLTLNEEKSQCDQCQTKDCITQQILEVPLPKILVLNLIWSQVTCLDLMKFFITLPYYANINNLYQGYQTINQMYEIKGIVFFRYDHYYCYFQQNGVWKIYDDQLILVVDNFKQLCFDAIRIKSSPVIVFYQQTDKPVESQSLLNINEVQEMIELAKQRQAQDDMQESWSQRPPQYYYDKSGDFIMDDDNHFFDDYQNRESTYRLINPDPIGSNSNHFQRNTEYDQPNRDSIGKQMHDQSNPTTTQDNIKQGYLSRRFSQNSRMIQPSQQSRTRLNPLNNQDEIQQNNILFRESSQNFNSQRQSISRNTDLIFGKNRIGLRQTEQLAQQVQFSQMPKDSKHLQGQFSSFKQPVALQRDLNRKNPFGLRDKEEQRVEKKEIFPNQQYQRNFSFGKKYDIQIGPTENLLSRQNSLNSQVRYRGQRCSICQNDYALPNLRTCRLCTKRDDLDQKQSIYGSKKTIEERRILPENHFSRANNNESGYLQIFSRCRRRRADGRYNPDINDKCQYCNREVSECDQGSMGSCVLNQCNIF</sequence>
<feature type="domain" description="USP" evidence="2">
    <location>
        <begin position="93"/>
        <end position="443"/>
    </location>
</feature>
<feature type="compositionally biased region" description="Basic and acidic residues" evidence="1">
    <location>
        <begin position="529"/>
        <end position="546"/>
    </location>
</feature>
<dbReference type="PROSITE" id="PS50235">
    <property type="entry name" value="USP_3"/>
    <property type="match status" value="1"/>
</dbReference>
<dbReference type="AlphaFoldDB" id="A0A078AS17"/>